<dbReference type="AlphaFoldDB" id="A0A0B7AHW8"/>
<organism evidence="2">
    <name type="scientific">Arion vulgaris</name>
    <dbReference type="NCBI Taxonomy" id="1028688"/>
    <lineage>
        <taxon>Eukaryota</taxon>
        <taxon>Metazoa</taxon>
        <taxon>Spiralia</taxon>
        <taxon>Lophotrochozoa</taxon>
        <taxon>Mollusca</taxon>
        <taxon>Gastropoda</taxon>
        <taxon>Heterobranchia</taxon>
        <taxon>Euthyneura</taxon>
        <taxon>Panpulmonata</taxon>
        <taxon>Eupulmonata</taxon>
        <taxon>Stylommatophora</taxon>
        <taxon>Helicina</taxon>
        <taxon>Arionoidea</taxon>
        <taxon>Arionidae</taxon>
        <taxon>Arion</taxon>
    </lineage>
</organism>
<evidence type="ECO:0000256" key="1">
    <source>
        <dbReference type="SAM" id="MobiDB-lite"/>
    </source>
</evidence>
<feature type="compositionally biased region" description="Basic and acidic residues" evidence="1">
    <location>
        <begin position="63"/>
        <end position="80"/>
    </location>
</feature>
<feature type="non-terminal residue" evidence="2">
    <location>
        <position position="90"/>
    </location>
</feature>
<name>A0A0B7AHW8_9EUPU</name>
<feature type="region of interest" description="Disordered" evidence="1">
    <location>
        <begin position="46"/>
        <end position="90"/>
    </location>
</feature>
<sequence>MELSKFFEDNVTVIIDRIQDRISNKLPLSLPSSPVRHAMAPLTPLREFRGKDGSPSNKAVGFYRDENQGKKKDDTSDTFRQRSWTTDSET</sequence>
<feature type="compositionally biased region" description="Polar residues" evidence="1">
    <location>
        <begin position="81"/>
        <end position="90"/>
    </location>
</feature>
<evidence type="ECO:0000313" key="2">
    <source>
        <dbReference type="EMBL" id="CEK79676.1"/>
    </source>
</evidence>
<accession>A0A0B7AHW8</accession>
<proteinExistence type="predicted"/>
<gene>
    <name evidence="2" type="primary">ORF116802</name>
</gene>
<dbReference type="EMBL" id="HACG01032811">
    <property type="protein sequence ID" value="CEK79676.1"/>
    <property type="molecule type" value="Transcribed_RNA"/>
</dbReference>
<reference evidence="2" key="1">
    <citation type="submission" date="2014-12" db="EMBL/GenBank/DDBJ databases">
        <title>Insight into the proteome of Arion vulgaris.</title>
        <authorList>
            <person name="Aradska J."/>
            <person name="Bulat T."/>
            <person name="Smidak R."/>
            <person name="Sarate P."/>
            <person name="Gangsoo J."/>
            <person name="Sialana F."/>
            <person name="Bilban M."/>
            <person name="Lubec G."/>
        </authorList>
    </citation>
    <scope>NUCLEOTIDE SEQUENCE</scope>
    <source>
        <tissue evidence="2">Skin</tissue>
    </source>
</reference>
<protein>
    <submittedName>
        <fullName evidence="2">Uncharacterized protein</fullName>
    </submittedName>
</protein>